<organism evidence="1 2">
    <name type="scientific">Tatumella morbirosei</name>
    <dbReference type="NCBI Taxonomy" id="642227"/>
    <lineage>
        <taxon>Bacteria</taxon>
        <taxon>Pseudomonadati</taxon>
        <taxon>Pseudomonadota</taxon>
        <taxon>Gammaproteobacteria</taxon>
        <taxon>Enterobacterales</taxon>
        <taxon>Erwiniaceae</taxon>
        <taxon>Tatumella</taxon>
    </lineage>
</organism>
<evidence type="ECO:0008006" key="3">
    <source>
        <dbReference type="Google" id="ProtNLM"/>
    </source>
</evidence>
<accession>A0A095TJE5</accession>
<dbReference type="AlphaFoldDB" id="A0A095TJE5"/>
<dbReference type="STRING" id="642227.HA49_03905"/>
<proteinExistence type="predicted"/>
<gene>
    <name evidence="1" type="ORF">HA49_03905</name>
</gene>
<evidence type="ECO:0000313" key="1">
    <source>
        <dbReference type="EMBL" id="KGD76649.1"/>
    </source>
</evidence>
<dbReference type="RefSeq" id="WP_038017008.1">
    <property type="nucleotide sequence ID" value="NZ_JPKR02000001.1"/>
</dbReference>
<sequence>MDAALSDMMRSGRNKNWAETMVNLEARKLINTANTLSSFHLRDSLTRMKFVQEIKEVVEQQFAAVRRAKSDQECMACVKKLRAETENLEVQGRMLRTKAAKLYAKVEFVRENNKIVGYVISAVNVVLSGTEIALGTTLLASANPLGVLAGAILVVDGFNGLSKEFSHQVLHDSTSEGFAANAAMSTAEFMGFSSKSGLGLYKSISLVANAYSIFGLIRKQGTWRLFRYIPVDYYRKVSMLSRPKLTMKIVGYGVKAKVIFDLMTITDRPQSRKNIVYTARL</sequence>
<dbReference type="InterPro" id="IPR025320">
    <property type="entry name" value="DUF4225"/>
</dbReference>
<dbReference type="eggNOG" id="ENOG5030JQP">
    <property type="taxonomic scope" value="Bacteria"/>
</dbReference>
<keyword evidence="2" id="KW-1185">Reference proteome</keyword>
<dbReference type="Proteomes" id="UP000029577">
    <property type="component" value="Unassembled WGS sequence"/>
</dbReference>
<comment type="caution">
    <text evidence="1">The sequence shown here is derived from an EMBL/GenBank/DDBJ whole genome shotgun (WGS) entry which is preliminary data.</text>
</comment>
<protein>
    <recommendedName>
        <fullName evidence="3">DUF4225 domain-containing protein</fullName>
    </recommendedName>
</protein>
<dbReference type="OrthoDB" id="6534834at2"/>
<reference evidence="1" key="1">
    <citation type="submission" date="2014-12" db="EMBL/GenBank/DDBJ databases">
        <title>The draft genome of the Tatumella morbirosei type strain, LMG23360T isolated from pineapple rot.</title>
        <authorList>
            <person name="Smits T.H."/>
            <person name="Palmer M."/>
            <person name="Venter S.N."/>
            <person name="Duffy B."/>
            <person name="Steenkamp E.T."/>
            <person name="Chan W.Y."/>
            <person name="Coutinho T.A."/>
            <person name="Coetzee M.P."/>
            <person name="De Maayer P."/>
        </authorList>
    </citation>
    <scope>NUCLEOTIDE SEQUENCE [LARGE SCALE GENOMIC DNA]</scope>
    <source>
        <strain evidence="1">LMG 23360</strain>
    </source>
</reference>
<dbReference type="Pfam" id="PF13988">
    <property type="entry name" value="DUF4225"/>
    <property type="match status" value="1"/>
</dbReference>
<dbReference type="EMBL" id="JPKR02000001">
    <property type="protein sequence ID" value="KGD76649.1"/>
    <property type="molecule type" value="Genomic_DNA"/>
</dbReference>
<name>A0A095TJE5_9GAMM</name>
<evidence type="ECO:0000313" key="2">
    <source>
        <dbReference type="Proteomes" id="UP000029577"/>
    </source>
</evidence>